<evidence type="ECO:0000313" key="4">
    <source>
        <dbReference type="Proteomes" id="UP000308038"/>
    </source>
</evidence>
<evidence type="ECO:0000259" key="2">
    <source>
        <dbReference type="Pfam" id="PF07238"/>
    </source>
</evidence>
<name>A0ABY2QJH1_9SPHN</name>
<dbReference type="RefSeq" id="WP_046410746.1">
    <property type="nucleotide sequence ID" value="NZ_SSTI01000004.1"/>
</dbReference>
<protein>
    <submittedName>
        <fullName evidence="3">PilZ domain-containing protein</fullName>
    </submittedName>
</protein>
<evidence type="ECO:0000313" key="3">
    <source>
        <dbReference type="EMBL" id="THG40629.1"/>
    </source>
</evidence>
<feature type="region of interest" description="Disordered" evidence="1">
    <location>
        <begin position="1"/>
        <end position="22"/>
    </location>
</feature>
<feature type="compositionally biased region" description="Basic and acidic residues" evidence="1">
    <location>
        <begin position="112"/>
        <end position="123"/>
    </location>
</feature>
<dbReference type="Proteomes" id="UP000308038">
    <property type="component" value="Unassembled WGS sequence"/>
</dbReference>
<feature type="domain" description="PilZ" evidence="2">
    <location>
        <begin position="31"/>
        <end position="101"/>
    </location>
</feature>
<evidence type="ECO:0000256" key="1">
    <source>
        <dbReference type="SAM" id="MobiDB-lite"/>
    </source>
</evidence>
<keyword evidence="4" id="KW-1185">Reference proteome</keyword>
<sequence length="123" mass="13192">MDSPSASIFLDDSQTPATGDRGRDSLLLLARLKVEGMPNDLSVRVRNLSAGGLMAELPEPVSPESAVQIELRGIGLVSGRVAWQTEGRAGIAFDRPIDPQRARKPLGARASDQAEPRTMRFPG</sequence>
<dbReference type="SUPFAM" id="SSF141371">
    <property type="entry name" value="PilZ domain-like"/>
    <property type="match status" value="1"/>
</dbReference>
<feature type="region of interest" description="Disordered" evidence="1">
    <location>
        <begin position="92"/>
        <end position="123"/>
    </location>
</feature>
<organism evidence="3 4">
    <name type="scientific">Sphingomonas olei</name>
    <dbReference type="NCBI Taxonomy" id="1886787"/>
    <lineage>
        <taxon>Bacteria</taxon>
        <taxon>Pseudomonadati</taxon>
        <taxon>Pseudomonadota</taxon>
        <taxon>Alphaproteobacteria</taxon>
        <taxon>Sphingomonadales</taxon>
        <taxon>Sphingomonadaceae</taxon>
        <taxon>Sphingomonas</taxon>
    </lineage>
</organism>
<gene>
    <name evidence="3" type="ORF">E5988_07405</name>
</gene>
<dbReference type="InterPro" id="IPR009875">
    <property type="entry name" value="PilZ_domain"/>
</dbReference>
<accession>A0ABY2QJH1</accession>
<dbReference type="Pfam" id="PF07238">
    <property type="entry name" value="PilZ"/>
    <property type="match status" value="1"/>
</dbReference>
<proteinExistence type="predicted"/>
<comment type="caution">
    <text evidence="3">The sequence shown here is derived from an EMBL/GenBank/DDBJ whole genome shotgun (WGS) entry which is preliminary data.</text>
</comment>
<feature type="compositionally biased region" description="Polar residues" evidence="1">
    <location>
        <begin position="1"/>
        <end position="17"/>
    </location>
</feature>
<reference evidence="3 4" key="1">
    <citation type="submission" date="2019-04" db="EMBL/GenBank/DDBJ databases">
        <title>Microbes associate with the intestines of laboratory mice.</title>
        <authorList>
            <person name="Navarre W."/>
            <person name="Wong E."/>
            <person name="Huang K.C."/>
            <person name="Tropini C."/>
            <person name="Ng K."/>
            <person name="Yu B."/>
        </authorList>
    </citation>
    <scope>NUCLEOTIDE SEQUENCE [LARGE SCALE GENOMIC DNA]</scope>
    <source>
        <strain evidence="3 4">NM83_B4-11</strain>
    </source>
</reference>
<dbReference type="EMBL" id="SSTI01000004">
    <property type="protein sequence ID" value="THG40629.1"/>
    <property type="molecule type" value="Genomic_DNA"/>
</dbReference>